<feature type="region of interest" description="Disordered" evidence="1">
    <location>
        <begin position="127"/>
        <end position="155"/>
    </location>
</feature>
<feature type="signal peptide" evidence="2">
    <location>
        <begin position="1"/>
        <end position="26"/>
    </location>
</feature>
<dbReference type="EMBL" id="QLMD01000003">
    <property type="protein sequence ID" value="RAJ99129.1"/>
    <property type="molecule type" value="Genomic_DNA"/>
</dbReference>
<evidence type="ECO:0008006" key="5">
    <source>
        <dbReference type="Google" id="ProtNLM"/>
    </source>
</evidence>
<dbReference type="InterPro" id="IPR014508">
    <property type="entry name" value="UCP020555_TPR-like"/>
</dbReference>
<name>A0A327X089_9GAMM</name>
<feature type="chain" id="PRO_5016261308" description="DUF4810 domain-containing protein" evidence="2">
    <location>
        <begin position="27"/>
        <end position="155"/>
    </location>
</feature>
<keyword evidence="2" id="KW-0732">Signal</keyword>
<sequence>MVDNNPSRQLRVFVVALVTLGLSACAAQPPSTGMYWGNYETSLYTLANSPTDRVSQQHIGNLRNVVSVSDQRGWAPPPGAMLELAVLEAEAGNQAAYVELVIREYRLYPESRVYIHRWFPDVVVPPMPTPSTSPEQATDDNQAQEALDADTNANQ</sequence>
<dbReference type="Proteomes" id="UP000249203">
    <property type="component" value="Unassembled WGS sequence"/>
</dbReference>
<comment type="caution">
    <text evidence="3">The sequence shown here is derived from an EMBL/GenBank/DDBJ whole genome shotgun (WGS) entry which is preliminary data.</text>
</comment>
<evidence type="ECO:0000313" key="3">
    <source>
        <dbReference type="EMBL" id="RAJ99129.1"/>
    </source>
</evidence>
<feature type="compositionally biased region" description="Polar residues" evidence="1">
    <location>
        <begin position="135"/>
        <end position="144"/>
    </location>
</feature>
<dbReference type="AlphaFoldDB" id="A0A327X089"/>
<dbReference type="Pfam" id="PF16068">
    <property type="entry name" value="DUF4810"/>
    <property type="match status" value="1"/>
</dbReference>
<evidence type="ECO:0000256" key="2">
    <source>
        <dbReference type="SAM" id="SignalP"/>
    </source>
</evidence>
<gene>
    <name evidence="3" type="ORF">B0I24_103123</name>
</gene>
<evidence type="ECO:0000256" key="1">
    <source>
        <dbReference type="SAM" id="MobiDB-lite"/>
    </source>
</evidence>
<organism evidence="3 4">
    <name type="scientific">Aliidiomarina maris</name>
    <dbReference type="NCBI Taxonomy" id="531312"/>
    <lineage>
        <taxon>Bacteria</taxon>
        <taxon>Pseudomonadati</taxon>
        <taxon>Pseudomonadota</taxon>
        <taxon>Gammaproteobacteria</taxon>
        <taxon>Alteromonadales</taxon>
        <taxon>Idiomarinaceae</taxon>
        <taxon>Aliidiomarina</taxon>
    </lineage>
</organism>
<dbReference type="RefSeq" id="WP_157983211.1">
    <property type="nucleotide sequence ID" value="NZ_PIPK01000002.1"/>
</dbReference>
<reference evidence="3 4" key="1">
    <citation type="submission" date="2018-06" db="EMBL/GenBank/DDBJ databases">
        <title>Genomic Encyclopedia of Type Strains, Phase III (KMG-III): the genomes of soil and plant-associated and newly described type strains.</title>
        <authorList>
            <person name="Whitman W."/>
        </authorList>
    </citation>
    <scope>NUCLEOTIDE SEQUENCE [LARGE SCALE GENOMIC DNA]</scope>
    <source>
        <strain evidence="3 4">CGMCC 1.15366</strain>
    </source>
</reference>
<evidence type="ECO:0000313" key="4">
    <source>
        <dbReference type="Proteomes" id="UP000249203"/>
    </source>
</evidence>
<accession>A0A327X089</accession>
<protein>
    <recommendedName>
        <fullName evidence="5">DUF4810 domain-containing protein</fullName>
    </recommendedName>
</protein>
<proteinExistence type="predicted"/>